<sequence>MGNGYLSIYRLDLMHKTALLYEGLFCVYENTKKASFFVYLSRQAC</sequence>
<dbReference type="Proteomes" id="UP000031982">
    <property type="component" value="Unassembled WGS sequence"/>
</dbReference>
<organism evidence="1 2">
    <name type="scientific">Bacillus badius</name>
    <dbReference type="NCBI Taxonomy" id="1455"/>
    <lineage>
        <taxon>Bacteria</taxon>
        <taxon>Bacillati</taxon>
        <taxon>Bacillota</taxon>
        <taxon>Bacilli</taxon>
        <taxon>Bacillales</taxon>
        <taxon>Bacillaceae</taxon>
        <taxon>Pseudobacillus</taxon>
    </lineage>
</organism>
<keyword evidence="2" id="KW-1185">Reference proteome</keyword>
<accession>A0ABR5AW52</accession>
<reference evidence="1 2" key="1">
    <citation type="submission" date="2015-01" db="EMBL/GenBank/DDBJ databases">
        <title>Genome Assembly of Bacillus badius MTCC 1458.</title>
        <authorList>
            <person name="Verma A."/>
            <person name="Khatri I."/>
            <person name="Mual P."/>
            <person name="Subramanian S."/>
            <person name="Krishnamurthi S."/>
        </authorList>
    </citation>
    <scope>NUCLEOTIDE SEQUENCE [LARGE SCALE GENOMIC DNA]</scope>
    <source>
        <strain evidence="1 2">MTCC 1458</strain>
    </source>
</reference>
<dbReference type="EMBL" id="JXLP01000005">
    <property type="protein sequence ID" value="KIL78958.1"/>
    <property type="molecule type" value="Genomic_DNA"/>
</dbReference>
<evidence type="ECO:0000313" key="2">
    <source>
        <dbReference type="Proteomes" id="UP000031982"/>
    </source>
</evidence>
<evidence type="ECO:0000313" key="1">
    <source>
        <dbReference type="EMBL" id="KIL78958.1"/>
    </source>
</evidence>
<protein>
    <recommendedName>
        <fullName evidence="3">Mobile element protein</fullName>
    </recommendedName>
</protein>
<comment type="caution">
    <text evidence="1">The sequence shown here is derived from an EMBL/GenBank/DDBJ whole genome shotgun (WGS) entry which is preliminary data.</text>
</comment>
<gene>
    <name evidence="1" type="ORF">SD77_3759</name>
</gene>
<proteinExistence type="predicted"/>
<evidence type="ECO:0008006" key="3">
    <source>
        <dbReference type="Google" id="ProtNLM"/>
    </source>
</evidence>
<name>A0ABR5AW52_BACBA</name>